<keyword evidence="1" id="KW-0863">Zinc-finger</keyword>
<feature type="compositionally biased region" description="Acidic residues" evidence="2">
    <location>
        <begin position="405"/>
        <end position="414"/>
    </location>
</feature>
<reference evidence="4" key="1">
    <citation type="submission" date="2020-05" db="EMBL/GenBank/DDBJ databases">
        <title>Phylogenomic resolution of chytrid fungi.</title>
        <authorList>
            <person name="Stajich J.E."/>
            <person name="Amses K."/>
            <person name="Simmons R."/>
            <person name="Seto K."/>
            <person name="Myers J."/>
            <person name="Bonds A."/>
            <person name="Quandt C.A."/>
            <person name="Barry K."/>
            <person name="Liu P."/>
            <person name="Grigoriev I."/>
            <person name="Longcore J.E."/>
            <person name="James T.Y."/>
        </authorList>
    </citation>
    <scope>NUCLEOTIDE SEQUENCE</scope>
    <source>
        <strain evidence="4">JEL0318</strain>
    </source>
</reference>
<keyword evidence="1" id="KW-0256">Endoplasmic reticulum</keyword>
<evidence type="ECO:0000259" key="3">
    <source>
        <dbReference type="Pfam" id="PF10058"/>
    </source>
</evidence>
<comment type="domain">
    <text evidence="1">The C4-type zinc finger motif is necessary both for its ER three-way tubular junction localization and formation.</text>
</comment>
<feature type="transmembrane region" description="Helical" evidence="1">
    <location>
        <begin position="76"/>
        <end position="98"/>
    </location>
</feature>
<feature type="region of interest" description="Disordered" evidence="2">
    <location>
        <begin position="394"/>
        <end position="414"/>
    </location>
</feature>
<keyword evidence="1" id="KW-0862">Zinc</keyword>
<dbReference type="Proteomes" id="UP001212841">
    <property type="component" value="Unassembled WGS sequence"/>
</dbReference>
<evidence type="ECO:0000313" key="4">
    <source>
        <dbReference type="EMBL" id="KAJ3057033.1"/>
    </source>
</evidence>
<dbReference type="GO" id="GO:0071788">
    <property type="term" value="P:endoplasmic reticulum tubular network maintenance"/>
    <property type="evidence" value="ECO:0007669"/>
    <property type="project" value="UniProtKB-UniRule"/>
</dbReference>
<dbReference type="GO" id="GO:0008270">
    <property type="term" value="F:zinc ion binding"/>
    <property type="evidence" value="ECO:0007669"/>
    <property type="project" value="UniProtKB-KW"/>
</dbReference>
<dbReference type="GO" id="GO:1903373">
    <property type="term" value="P:positive regulation of endoplasmic reticulum tubular network organization"/>
    <property type="evidence" value="ECO:0007669"/>
    <property type="project" value="UniProtKB-UniRule"/>
</dbReference>
<keyword evidence="1" id="KW-0812">Transmembrane</keyword>
<keyword evidence="1" id="KW-1133">Transmembrane helix</keyword>
<comment type="function">
    <text evidence="1">Plays a role in determining ER morphology.</text>
</comment>
<dbReference type="EMBL" id="JADGJD010000013">
    <property type="protein sequence ID" value="KAJ3057033.1"/>
    <property type="molecule type" value="Genomic_DNA"/>
</dbReference>
<organism evidence="4 5">
    <name type="scientific">Rhizophlyctis rosea</name>
    <dbReference type="NCBI Taxonomy" id="64517"/>
    <lineage>
        <taxon>Eukaryota</taxon>
        <taxon>Fungi</taxon>
        <taxon>Fungi incertae sedis</taxon>
        <taxon>Chytridiomycota</taxon>
        <taxon>Chytridiomycota incertae sedis</taxon>
        <taxon>Chytridiomycetes</taxon>
        <taxon>Rhizophlyctidales</taxon>
        <taxon>Rhizophlyctidaceae</taxon>
        <taxon>Rhizophlyctis</taxon>
    </lineage>
</organism>
<keyword evidence="1" id="KW-0479">Metal-binding</keyword>
<keyword evidence="5" id="KW-1185">Reference proteome</keyword>
<feature type="domain" description="Lunapark zinc ribbon" evidence="3">
    <location>
        <begin position="235"/>
        <end position="287"/>
    </location>
</feature>
<comment type="subcellular location">
    <subcellularLocation>
        <location evidence="1">Endoplasmic reticulum membrane</location>
        <topology evidence="1">Multi-pass membrane protein</topology>
    </subcellularLocation>
</comment>
<evidence type="ECO:0000256" key="2">
    <source>
        <dbReference type="SAM" id="MobiDB-lite"/>
    </source>
</evidence>
<dbReference type="Pfam" id="PF10058">
    <property type="entry name" value="Zn_ribbon_10"/>
    <property type="match status" value="1"/>
</dbReference>
<keyword evidence="1" id="KW-0472">Membrane</keyword>
<proteinExistence type="inferred from homology"/>
<comment type="caution">
    <text evidence="4">The sequence shown here is derived from an EMBL/GenBank/DDBJ whole genome shotgun (WGS) entry which is preliminary data.</text>
</comment>
<dbReference type="GO" id="GO:0098826">
    <property type="term" value="C:endoplasmic reticulum tubular network membrane"/>
    <property type="evidence" value="ECO:0007669"/>
    <property type="project" value="UniProtKB-UniRule"/>
</dbReference>
<evidence type="ECO:0000313" key="5">
    <source>
        <dbReference type="Proteomes" id="UP001212841"/>
    </source>
</evidence>
<comment type="similarity">
    <text evidence="1">Belongs to the lunapark family.</text>
</comment>
<sequence length="414" mass="46206">MVGIFNLFKKKEEEDWEKLLADFDAKIRKAEVRISDLGVRERRVLYAFLLYSVPIYGFYLLIYFTFFRTNTEDWQLWLAKTSPVIIGPPLLYTIRRFVRYYYTNKRRHEVVELENLKVKQKEKVEELKKKTAYYTTKGLIERYDVPPGGAKQGSQTPKKPQQGPLNPNGPRGSSPGQQQQFQPPQQHAGPHQQQQRQGGSPQQGQPPFGGNVNAPPQLEQRRSEVTMSPPAQKGWLDKVVDVMIGDSDGPQSKYALICEECFKHNGLVPPEAYSTAKFRCMQCNHLNAPKNYKNLGLQSSTGDLFAGHDDDHLTPTPAPRIRNASAPEVLLRGQTVGNEHGAPLGGDASDGGIGNEVLVVPLQPYELPVPPGDGVLESADGAELLQVPLEVEGLRNRRAGGASELEAEEEEQNL</sequence>
<accession>A0AAD5X6D6</accession>
<dbReference type="InterPro" id="IPR040115">
    <property type="entry name" value="Lnp"/>
</dbReference>
<name>A0AAD5X6D6_9FUNG</name>
<protein>
    <recommendedName>
        <fullName evidence="1">Endoplasmic reticulum junction formation protein lunapark</fullName>
    </recommendedName>
</protein>
<evidence type="ECO:0000256" key="1">
    <source>
        <dbReference type="RuleBase" id="RU367073"/>
    </source>
</evidence>
<feature type="transmembrane region" description="Helical" evidence="1">
    <location>
        <begin position="44"/>
        <end position="64"/>
    </location>
</feature>
<feature type="region of interest" description="Disordered" evidence="2">
    <location>
        <begin position="143"/>
        <end position="232"/>
    </location>
</feature>
<feature type="compositionally biased region" description="Low complexity" evidence="2">
    <location>
        <begin position="163"/>
        <end position="210"/>
    </location>
</feature>
<gene>
    <name evidence="4" type="ORF">HK097_001517</name>
</gene>
<dbReference type="InterPro" id="IPR019273">
    <property type="entry name" value="Lunapark_Znf"/>
</dbReference>
<dbReference type="PANTHER" id="PTHR22166">
    <property type="entry name" value="ENDOPLASMIC RETICULUM JUNCTION FORMATION PROTEIN LUNAPARK"/>
    <property type="match status" value="1"/>
</dbReference>
<dbReference type="AlphaFoldDB" id="A0AAD5X6D6"/>
<dbReference type="PANTHER" id="PTHR22166:SF12">
    <property type="entry name" value="ENDOPLASMIC RETICULUM JUNCTION FORMATION PROTEIN LUNAPARK"/>
    <property type="match status" value="1"/>
</dbReference>